<dbReference type="GO" id="GO:0003955">
    <property type="term" value="F:NAD(P)H dehydrogenase (quinone) activity"/>
    <property type="evidence" value="ECO:0007669"/>
    <property type="project" value="TreeGrafter"/>
</dbReference>
<accession>A0A0R1GZ58</accession>
<dbReference type="SUPFAM" id="SSF52218">
    <property type="entry name" value="Flavoproteins"/>
    <property type="match status" value="1"/>
</dbReference>
<dbReference type="Gene3D" id="3.40.50.360">
    <property type="match status" value="1"/>
</dbReference>
<gene>
    <name evidence="4" type="ORF">FC07_GL002439</name>
</gene>
<evidence type="ECO:0000259" key="3">
    <source>
        <dbReference type="Pfam" id="PF02525"/>
    </source>
</evidence>
<protein>
    <submittedName>
        <fullName evidence="4">Flavodoxin</fullName>
    </submittedName>
</protein>
<sequence length="214" mass="24316">MITVLVANLLCQYDELNIESEVLSIMETIIYAHPWSGSFNNAELKAITTKLAAAKTAYQIIDLYHDGFRPAYTAEELKNFSHGVALDPLVKQYQAQLRASSKLTFIFPIWWSNAPAIIKGFIDKVMLPGFAYHEDTNWHGHLTWIQQVAIFTTSEVSQSQLENNYGNPIQNWLINTLLRDLGIPAQQVTWSHFGEINSSTPAQRQAYLEQLTTR</sequence>
<evidence type="ECO:0000313" key="5">
    <source>
        <dbReference type="Proteomes" id="UP000051461"/>
    </source>
</evidence>
<dbReference type="InterPro" id="IPR003680">
    <property type="entry name" value="Flavodoxin_fold"/>
</dbReference>
<comment type="similarity">
    <text evidence="1">Belongs to the NAD(P)H dehydrogenase (quinone) family.</text>
</comment>
<name>A0A0R1GZ58_9LACO</name>
<dbReference type="STRING" id="1423726.FC07_GL002439"/>
<evidence type="ECO:0000313" key="4">
    <source>
        <dbReference type="EMBL" id="KRK39470.1"/>
    </source>
</evidence>
<evidence type="ECO:0000256" key="2">
    <source>
        <dbReference type="ARBA" id="ARBA00023002"/>
    </source>
</evidence>
<dbReference type="Pfam" id="PF02525">
    <property type="entry name" value="Flavodoxin_2"/>
    <property type="match status" value="1"/>
</dbReference>
<dbReference type="PATRIC" id="fig|1423726.3.peg.2531"/>
<dbReference type="EMBL" id="AZDA01000043">
    <property type="protein sequence ID" value="KRK39470.1"/>
    <property type="molecule type" value="Genomic_DNA"/>
</dbReference>
<dbReference type="GO" id="GO:0005829">
    <property type="term" value="C:cytosol"/>
    <property type="evidence" value="ECO:0007669"/>
    <property type="project" value="TreeGrafter"/>
</dbReference>
<dbReference type="PANTHER" id="PTHR10204">
    <property type="entry name" value="NAD P H OXIDOREDUCTASE-RELATED"/>
    <property type="match status" value="1"/>
</dbReference>
<comment type="caution">
    <text evidence="4">The sequence shown here is derived from an EMBL/GenBank/DDBJ whole genome shotgun (WGS) entry which is preliminary data.</text>
</comment>
<dbReference type="InterPro" id="IPR051545">
    <property type="entry name" value="NAD(P)H_dehydrogenase_qn"/>
</dbReference>
<evidence type="ECO:0000256" key="1">
    <source>
        <dbReference type="ARBA" id="ARBA00006252"/>
    </source>
</evidence>
<dbReference type="AlphaFoldDB" id="A0A0R1GZ58"/>
<proteinExistence type="inferred from homology"/>
<organism evidence="4 5">
    <name type="scientific">Loigolactobacillus bifermentans DSM 20003</name>
    <dbReference type="NCBI Taxonomy" id="1423726"/>
    <lineage>
        <taxon>Bacteria</taxon>
        <taxon>Bacillati</taxon>
        <taxon>Bacillota</taxon>
        <taxon>Bacilli</taxon>
        <taxon>Lactobacillales</taxon>
        <taxon>Lactobacillaceae</taxon>
        <taxon>Loigolactobacillus</taxon>
    </lineage>
</organism>
<keyword evidence="5" id="KW-1185">Reference proteome</keyword>
<dbReference type="PANTHER" id="PTHR10204:SF34">
    <property type="entry name" value="NAD(P)H DEHYDROGENASE [QUINONE] 1 ISOFORM 1"/>
    <property type="match status" value="1"/>
</dbReference>
<reference evidence="4 5" key="1">
    <citation type="journal article" date="2015" name="Genome Announc.">
        <title>Expanding the biotechnology potential of lactobacilli through comparative genomics of 213 strains and associated genera.</title>
        <authorList>
            <person name="Sun Z."/>
            <person name="Harris H.M."/>
            <person name="McCann A."/>
            <person name="Guo C."/>
            <person name="Argimon S."/>
            <person name="Zhang W."/>
            <person name="Yang X."/>
            <person name="Jeffery I.B."/>
            <person name="Cooney J.C."/>
            <person name="Kagawa T.F."/>
            <person name="Liu W."/>
            <person name="Song Y."/>
            <person name="Salvetti E."/>
            <person name="Wrobel A."/>
            <person name="Rasinkangas P."/>
            <person name="Parkhill J."/>
            <person name="Rea M.C."/>
            <person name="O'Sullivan O."/>
            <person name="Ritari J."/>
            <person name="Douillard F.P."/>
            <person name="Paul Ross R."/>
            <person name="Yang R."/>
            <person name="Briner A.E."/>
            <person name="Felis G.E."/>
            <person name="de Vos W.M."/>
            <person name="Barrangou R."/>
            <person name="Klaenhammer T.R."/>
            <person name="Caufield P.W."/>
            <person name="Cui Y."/>
            <person name="Zhang H."/>
            <person name="O'Toole P.W."/>
        </authorList>
    </citation>
    <scope>NUCLEOTIDE SEQUENCE [LARGE SCALE GENOMIC DNA]</scope>
    <source>
        <strain evidence="4 5">DSM 20003</strain>
    </source>
</reference>
<dbReference type="Proteomes" id="UP000051461">
    <property type="component" value="Unassembled WGS sequence"/>
</dbReference>
<feature type="domain" description="Flavodoxin-like fold" evidence="3">
    <location>
        <begin position="29"/>
        <end position="211"/>
    </location>
</feature>
<dbReference type="InterPro" id="IPR029039">
    <property type="entry name" value="Flavoprotein-like_sf"/>
</dbReference>
<keyword evidence="2" id="KW-0560">Oxidoreductase</keyword>